<sequence>MTEWPSAGCIEFKSVSAYYKSQPSMPALRDLSVSIKAGEKVCIVGRTGSGKSTMLGVLLRFVDMNGCVTIDGIDIESVGLRTLRKSMEVIPQDVYLFSKSIRSTLDASGCFCDDELWAALDAVGMKPYVSNMSQKLDTLIENGGSNMSLGQRQLLFFARILLSKTKIILMDEATSSVDPETESCLRRVIQETCSKTTLLAVLHRLQNCKSLSCAHEQELKAVALTSTDFCTGIQTLVPTMDNK</sequence>
<evidence type="ECO:0000256" key="9">
    <source>
        <dbReference type="ARBA" id="ARBA00023180"/>
    </source>
</evidence>
<gene>
    <name evidence="11" type="ORF">CcCBS67573_g03533</name>
</gene>
<accession>A0A507FIP5</accession>
<dbReference type="AlphaFoldDB" id="A0A507FIP5"/>
<dbReference type="GO" id="GO:0042626">
    <property type="term" value="F:ATPase-coupled transmembrane transporter activity"/>
    <property type="evidence" value="ECO:0007669"/>
    <property type="project" value="TreeGrafter"/>
</dbReference>
<dbReference type="GO" id="GO:0005886">
    <property type="term" value="C:plasma membrane"/>
    <property type="evidence" value="ECO:0007669"/>
    <property type="project" value="UniProtKB-SubCell"/>
</dbReference>
<keyword evidence="2" id="KW-0813">Transport</keyword>
<evidence type="ECO:0000256" key="1">
    <source>
        <dbReference type="ARBA" id="ARBA00004651"/>
    </source>
</evidence>
<evidence type="ECO:0000256" key="8">
    <source>
        <dbReference type="ARBA" id="ARBA00023136"/>
    </source>
</evidence>
<reference evidence="11 12" key="1">
    <citation type="journal article" date="2019" name="Sci. Rep.">
        <title>Comparative genomics of chytrid fungi reveal insights into the obligate biotrophic and pathogenic lifestyle of Synchytrium endobioticum.</title>
        <authorList>
            <person name="van de Vossenberg B.T.L.H."/>
            <person name="Warris S."/>
            <person name="Nguyen H.D.T."/>
            <person name="van Gent-Pelzer M.P.E."/>
            <person name="Joly D.L."/>
            <person name="van de Geest H.C."/>
            <person name="Bonants P.J.M."/>
            <person name="Smith D.S."/>
            <person name="Levesque C.A."/>
            <person name="van der Lee T.A.J."/>
        </authorList>
    </citation>
    <scope>NUCLEOTIDE SEQUENCE [LARGE SCALE GENOMIC DNA]</scope>
    <source>
        <strain evidence="11 12">CBS 675.73</strain>
    </source>
</reference>
<organism evidence="11 12">
    <name type="scientific">Chytriomyces confervae</name>
    <dbReference type="NCBI Taxonomy" id="246404"/>
    <lineage>
        <taxon>Eukaryota</taxon>
        <taxon>Fungi</taxon>
        <taxon>Fungi incertae sedis</taxon>
        <taxon>Chytridiomycota</taxon>
        <taxon>Chytridiomycota incertae sedis</taxon>
        <taxon>Chytridiomycetes</taxon>
        <taxon>Chytridiales</taxon>
        <taxon>Chytriomycetaceae</taxon>
        <taxon>Chytriomyces</taxon>
    </lineage>
</organism>
<keyword evidence="12" id="KW-1185">Reference proteome</keyword>
<dbReference type="Proteomes" id="UP000320333">
    <property type="component" value="Unassembled WGS sequence"/>
</dbReference>
<keyword evidence="3" id="KW-1003">Cell membrane</keyword>
<proteinExistence type="predicted"/>
<dbReference type="GO" id="GO:0005524">
    <property type="term" value="F:ATP binding"/>
    <property type="evidence" value="ECO:0007669"/>
    <property type="project" value="UniProtKB-KW"/>
</dbReference>
<evidence type="ECO:0000256" key="2">
    <source>
        <dbReference type="ARBA" id="ARBA00022448"/>
    </source>
</evidence>
<keyword evidence="6" id="KW-0067">ATP-binding</keyword>
<dbReference type="SUPFAM" id="SSF52540">
    <property type="entry name" value="P-loop containing nucleoside triphosphate hydrolases"/>
    <property type="match status" value="1"/>
</dbReference>
<evidence type="ECO:0000256" key="7">
    <source>
        <dbReference type="ARBA" id="ARBA00022989"/>
    </source>
</evidence>
<dbReference type="SMART" id="SM00382">
    <property type="entry name" value="AAA"/>
    <property type="match status" value="1"/>
</dbReference>
<evidence type="ECO:0000259" key="10">
    <source>
        <dbReference type="PROSITE" id="PS50893"/>
    </source>
</evidence>
<dbReference type="OrthoDB" id="6500128at2759"/>
<dbReference type="PANTHER" id="PTHR24223">
    <property type="entry name" value="ATP-BINDING CASSETTE SUB-FAMILY C"/>
    <property type="match status" value="1"/>
</dbReference>
<dbReference type="PROSITE" id="PS00211">
    <property type="entry name" value="ABC_TRANSPORTER_1"/>
    <property type="match status" value="1"/>
</dbReference>
<evidence type="ECO:0000256" key="4">
    <source>
        <dbReference type="ARBA" id="ARBA00022692"/>
    </source>
</evidence>
<dbReference type="InterPro" id="IPR003439">
    <property type="entry name" value="ABC_transporter-like_ATP-bd"/>
</dbReference>
<evidence type="ECO:0000256" key="6">
    <source>
        <dbReference type="ARBA" id="ARBA00022840"/>
    </source>
</evidence>
<evidence type="ECO:0000256" key="3">
    <source>
        <dbReference type="ARBA" id="ARBA00022475"/>
    </source>
</evidence>
<evidence type="ECO:0000313" key="11">
    <source>
        <dbReference type="EMBL" id="TPX75186.1"/>
    </source>
</evidence>
<keyword evidence="9" id="KW-0325">Glycoprotein</keyword>
<dbReference type="InterPro" id="IPR017871">
    <property type="entry name" value="ABC_transporter-like_CS"/>
</dbReference>
<dbReference type="Gene3D" id="3.40.50.300">
    <property type="entry name" value="P-loop containing nucleotide triphosphate hydrolases"/>
    <property type="match status" value="1"/>
</dbReference>
<dbReference type="STRING" id="246404.A0A507FIP5"/>
<protein>
    <recommendedName>
        <fullName evidence="10">ABC transporter domain-containing protein</fullName>
    </recommendedName>
</protein>
<dbReference type="FunFam" id="3.40.50.300:FF:002145">
    <property type="entry name" value="ABC transporter (MsbA subfamily)"/>
    <property type="match status" value="1"/>
</dbReference>
<dbReference type="EMBL" id="QEAP01000091">
    <property type="protein sequence ID" value="TPX75186.1"/>
    <property type="molecule type" value="Genomic_DNA"/>
</dbReference>
<comment type="caution">
    <text evidence="11">The sequence shown here is derived from an EMBL/GenBank/DDBJ whole genome shotgun (WGS) entry which is preliminary data.</text>
</comment>
<keyword evidence="5" id="KW-0547">Nucleotide-binding</keyword>
<evidence type="ECO:0000313" key="12">
    <source>
        <dbReference type="Proteomes" id="UP000320333"/>
    </source>
</evidence>
<dbReference type="InterPro" id="IPR050173">
    <property type="entry name" value="ABC_transporter_C-like"/>
</dbReference>
<dbReference type="GO" id="GO:0016887">
    <property type="term" value="F:ATP hydrolysis activity"/>
    <property type="evidence" value="ECO:0007669"/>
    <property type="project" value="InterPro"/>
</dbReference>
<keyword evidence="7" id="KW-1133">Transmembrane helix</keyword>
<dbReference type="Pfam" id="PF00005">
    <property type="entry name" value="ABC_tran"/>
    <property type="match status" value="1"/>
</dbReference>
<evidence type="ECO:0000256" key="5">
    <source>
        <dbReference type="ARBA" id="ARBA00022741"/>
    </source>
</evidence>
<keyword evidence="8" id="KW-0472">Membrane</keyword>
<feature type="domain" description="ABC transporter" evidence="10">
    <location>
        <begin position="10"/>
        <end position="241"/>
    </location>
</feature>
<comment type="subcellular location">
    <subcellularLocation>
        <location evidence="1">Cell membrane</location>
        <topology evidence="1">Multi-pass membrane protein</topology>
    </subcellularLocation>
</comment>
<dbReference type="InterPro" id="IPR027417">
    <property type="entry name" value="P-loop_NTPase"/>
</dbReference>
<dbReference type="PROSITE" id="PS50893">
    <property type="entry name" value="ABC_TRANSPORTER_2"/>
    <property type="match status" value="1"/>
</dbReference>
<keyword evidence="4" id="KW-0812">Transmembrane</keyword>
<name>A0A507FIP5_9FUNG</name>
<dbReference type="InterPro" id="IPR003593">
    <property type="entry name" value="AAA+_ATPase"/>
</dbReference>